<dbReference type="InterPro" id="IPR011990">
    <property type="entry name" value="TPR-like_helical_dom_sf"/>
</dbReference>
<sequence>MSMLDREARERLRGLTKENAQFVGAHLVAAGSVIDDDPELAYKHAQAAVSRGGRVDVVREALGIAAYRTERYAEAIRELRTFQRISGSPEHLPIIADSERGRGNPRRAVDLWQSPDAAKLAPADYIELGIVVAGARADLEEYDAALQVLQDFSEATKLPADIRLRILEARVEILRRAGRDEQADSLESKLPQPKTQPSDDNIVVFEVDEEADEAGETGGAAAPSGDIESAFAHEADASDDGFAGEAGDSDDEFAHEADASGSARDAALENDQVGREPASEAPVTNAPREEQPPAHASSSIGIADMSTTDSVNEATTGGQDSDE</sequence>
<protein>
    <recommendedName>
        <fullName evidence="4">Tetratricopeptide repeat protein</fullName>
    </recommendedName>
</protein>
<name>A0A542ZW37_RARFA</name>
<dbReference type="EMBL" id="VFOS01000001">
    <property type="protein sequence ID" value="TQL64575.1"/>
    <property type="molecule type" value="Genomic_DNA"/>
</dbReference>
<dbReference type="OrthoDB" id="3215237at2"/>
<evidence type="ECO:0008006" key="4">
    <source>
        <dbReference type="Google" id="ProtNLM"/>
    </source>
</evidence>
<dbReference type="Gene3D" id="1.25.40.10">
    <property type="entry name" value="Tetratricopeptide repeat domain"/>
    <property type="match status" value="1"/>
</dbReference>
<feature type="region of interest" description="Disordered" evidence="1">
    <location>
        <begin position="232"/>
        <end position="323"/>
    </location>
</feature>
<dbReference type="Proteomes" id="UP000315389">
    <property type="component" value="Unassembled WGS sequence"/>
</dbReference>
<feature type="region of interest" description="Disordered" evidence="1">
    <location>
        <begin position="180"/>
        <end position="200"/>
    </location>
</feature>
<feature type="compositionally biased region" description="Polar residues" evidence="1">
    <location>
        <begin position="296"/>
        <end position="323"/>
    </location>
</feature>
<reference evidence="2 3" key="1">
    <citation type="submission" date="2019-06" db="EMBL/GenBank/DDBJ databases">
        <title>Sequencing the genomes of 1000 actinobacteria strains.</title>
        <authorList>
            <person name="Klenk H.-P."/>
        </authorList>
    </citation>
    <scope>NUCLEOTIDE SEQUENCE [LARGE SCALE GENOMIC DNA]</scope>
    <source>
        <strain evidence="2 3">DSM 4813</strain>
    </source>
</reference>
<dbReference type="RefSeq" id="WP_142119616.1">
    <property type="nucleotide sequence ID" value="NZ_BAAASV010000007.1"/>
</dbReference>
<keyword evidence="3" id="KW-1185">Reference proteome</keyword>
<gene>
    <name evidence="2" type="ORF">FB461_1081</name>
</gene>
<evidence type="ECO:0000313" key="3">
    <source>
        <dbReference type="Proteomes" id="UP000315389"/>
    </source>
</evidence>
<proteinExistence type="predicted"/>
<comment type="caution">
    <text evidence="2">The sequence shown here is derived from an EMBL/GenBank/DDBJ whole genome shotgun (WGS) entry which is preliminary data.</text>
</comment>
<dbReference type="AlphaFoldDB" id="A0A542ZW37"/>
<evidence type="ECO:0000313" key="2">
    <source>
        <dbReference type="EMBL" id="TQL64575.1"/>
    </source>
</evidence>
<evidence type="ECO:0000256" key="1">
    <source>
        <dbReference type="SAM" id="MobiDB-lite"/>
    </source>
</evidence>
<organism evidence="2 3">
    <name type="scientific">Rarobacter faecitabidus</name>
    <dbReference type="NCBI Taxonomy" id="13243"/>
    <lineage>
        <taxon>Bacteria</taxon>
        <taxon>Bacillati</taxon>
        <taxon>Actinomycetota</taxon>
        <taxon>Actinomycetes</taxon>
        <taxon>Micrococcales</taxon>
        <taxon>Rarobacteraceae</taxon>
        <taxon>Rarobacter</taxon>
    </lineage>
</organism>
<accession>A0A542ZW37</accession>